<dbReference type="PANTHER" id="PTHR23514">
    <property type="entry name" value="BYPASS OF STOP CODON PROTEIN 6"/>
    <property type="match status" value="1"/>
</dbReference>
<dbReference type="GO" id="GO:0022857">
    <property type="term" value="F:transmembrane transporter activity"/>
    <property type="evidence" value="ECO:0007669"/>
    <property type="project" value="InterPro"/>
</dbReference>
<comment type="subcellular location">
    <subcellularLocation>
        <location evidence="1">Membrane</location>
        <topology evidence="1">Multi-pass membrane protein</topology>
    </subcellularLocation>
</comment>
<accession>A0A9E2KPF3</accession>
<dbReference type="Pfam" id="PF07690">
    <property type="entry name" value="MFS_1"/>
    <property type="match status" value="1"/>
</dbReference>
<dbReference type="InterPro" id="IPR036259">
    <property type="entry name" value="MFS_trans_sf"/>
</dbReference>
<feature type="transmembrane region" description="Helical" evidence="5">
    <location>
        <begin position="136"/>
        <end position="155"/>
    </location>
</feature>
<dbReference type="InterPro" id="IPR020846">
    <property type="entry name" value="MFS_dom"/>
</dbReference>
<keyword evidence="4 5" id="KW-0472">Membrane</keyword>
<feature type="transmembrane region" description="Helical" evidence="5">
    <location>
        <begin position="161"/>
        <end position="184"/>
    </location>
</feature>
<feature type="transmembrane region" description="Helical" evidence="5">
    <location>
        <begin position="74"/>
        <end position="90"/>
    </location>
</feature>
<dbReference type="InterPro" id="IPR011701">
    <property type="entry name" value="MFS"/>
</dbReference>
<reference evidence="7" key="2">
    <citation type="submission" date="2021-04" db="EMBL/GenBank/DDBJ databases">
        <authorList>
            <person name="Gilroy R."/>
        </authorList>
    </citation>
    <scope>NUCLEOTIDE SEQUENCE</scope>
    <source>
        <strain evidence="7">687</strain>
    </source>
</reference>
<evidence type="ECO:0000256" key="4">
    <source>
        <dbReference type="ARBA" id="ARBA00023136"/>
    </source>
</evidence>
<feature type="transmembrane region" description="Helical" evidence="5">
    <location>
        <begin position="273"/>
        <end position="292"/>
    </location>
</feature>
<feature type="transmembrane region" description="Helical" evidence="5">
    <location>
        <begin position="244"/>
        <end position="261"/>
    </location>
</feature>
<dbReference type="GO" id="GO:0016020">
    <property type="term" value="C:membrane"/>
    <property type="evidence" value="ECO:0007669"/>
    <property type="project" value="UniProtKB-SubCell"/>
</dbReference>
<feature type="transmembrane region" description="Helical" evidence="5">
    <location>
        <begin position="333"/>
        <end position="356"/>
    </location>
</feature>
<evidence type="ECO:0000256" key="3">
    <source>
        <dbReference type="ARBA" id="ARBA00022989"/>
    </source>
</evidence>
<reference evidence="7" key="1">
    <citation type="journal article" date="2021" name="PeerJ">
        <title>Extensive microbial diversity within the chicken gut microbiome revealed by metagenomics and culture.</title>
        <authorList>
            <person name="Gilroy R."/>
            <person name="Ravi A."/>
            <person name="Getino M."/>
            <person name="Pursley I."/>
            <person name="Horton D.L."/>
            <person name="Alikhan N.F."/>
            <person name="Baker D."/>
            <person name="Gharbi K."/>
            <person name="Hall N."/>
            <person name="Watson M."/>
            <person name="Adriaenssens E.M."/>
            <person name="Foster-Nyarko E."/>
            <person name="Jarju S."/>
            <person name="Secka A."/>
            <person name="Antonio M."/>
            <person name="Oren A."/>
            <person name="Chaudhuri R.R."/>
            <person name="La Ragione R."/>
            <person name="Hildebrand F."/>
            <person name="Pallen M.J."/>
        </authorList>
    </citation>
    <scope>NUCLEOTIDE SEQUENCE</scope>
    <source>
        <strain evidence="7">687</strain>
    </source>
</reference>
<keyword evidence="2 5" id="KW-0812">Transmembrane</keyword>
<dbReference type="InterPro" id="IPR051788">
    <property type="entry name" value="MFS_Transporter"/>
</dbReference>
<dbReference type="Proteomes" id="UP000824150">
    <property type="component" value="Unassembled WGS sequence"/>
</dbReference>
<feature type="transmembrane region" description="Helical" evidence="5">
    <location>
        <begin position="96"/>
        <end position="115"/>
    </location>
</feature>
<keyword evidence="3 5" id="KW-1133">Transmembrane helix</keyword>
<dbReference type="PANTHER" id="PTHR23514:SF13">
    <property type="entry name" value="INNER MEMBRANE PROTEIN YBJJ"/>
    <property type="match status" value="1"/>
</dbReference>
<feature type="transmembrane region" description="Helical" evidence="5">
    <location>
        <begin position="298"/>
        <end position="321"/>
    </location>
</feature>
<dbReference type="EMBL" id="JAHLFG010000062">
    <property type="protein sequence ID" value="MBU3827009.1"/>
    <property type="molecule type" value="Genomic_DNA"/>
</dbReference>
<dbReference type="SUPFAM" id="SSF103473">
    <property type="entry name" value="MFS general substrate transporter"/>
    <property type="match status" value="1"/>
</dbReference>
<organism evidence="7 8">
    <name type="scientific">Candidatus Anaerobiospirillum merdipullorum</name>
    <dbReference type="NCBI Taxonomy" id="2838450"/>
    <lineage>
        <taxon>Bacteria</taxon>
        <taxon>Pseudomonadati</taxon>
        <taxon>Pseudomonadota</taxon>
        <taxon>Gammaproteobacteria</taxon>
        <taxon>Aeromonadales</taxon>
        <taxon>Succinivibrionaceae</taxon>
        <taxon>Anaerobiospirillum</taxon>
    </lineage>
</organism>
<feature type="transmembrane region" description="Helical" evidence="5">
    <location>
        <begin position="12"/>
        <end position="33"/>
    </location>
</feature>
<evidence type="ECO:0000313" key="8">
    <source>
        <dbReference type="Proteomes" id="UP000824150"/>
    </source>
</evidence>
<dbReference type="PROSITE" id="PS50850">
    <property type="entry name" value="MFS"/>
    <property type="match status" value="1"/>
</dbReference>
<evidence type="ECO:0000259" key="6">
    <source>
        <dbReference type="PROSITE" id="PS50850"/>
    </source>
</evidence>
<dbReference type="AlphaFoldDB" id="A0A9E2KPF3"/>
<proteinExistence type="predicted"/>
<evidence type="ECO:0000256" key="5">
    <source>
        <dbReference type="SAM" id="Phobius"/>
    </source>
</evidence>
<evidence type="ECO:0000256" key="2">
    <source>
        <dbReference type="ARBA" id="ARBA00022692"/>
    </source>
</evidence>
<feature type="domain" description="Major facilitator superfamily (MFS) profile" evidence="6">
    <location>
        <begin position="207"/>
        <end position="384"/>
    </location>
</feature>
<feature type="transmembrane region" description="Helical" evidence="5">
    <location>
        <begin position="362"/>
        <end position="380"/>
    </location>
</feature>
<protein>
    <submittedName>
        <fullName evidence="7">MFS transporter</fullName>
    </submittedName>
</protein>
<feature type="transmembrane region" description="Helical" evidence="5">
    <location>
        <begin position="205"/>
        <end position="224"/>
    </location>
</feature>
<dbReference type="Gene3D" id="1.20.1250.20">
    <property type="entry name" value="MFS general substrate transporter like domains"/>
    <property type="match status" value="2"/>
</dbReference>
<gene>
    <name evidence="7" type="ORF">IAA31_05915</name>
</gene>
<comment type="caution">
    <text evidence="7">The sequence shown here is derived from an EMBL/GenBank/DDBJ whole genome shotgun (WGS) entry which is preliminary data.</text>
</comment>
<evidence type="ECO:0000313" key="7">
    <source>
        <dbReference type="EMBL" id="MBU3827009.1"/>
    </source>
</evidence>
<sequence length="384" mass="41497">MELKRERQLIWANRASFLVAGCAVAAWAPLIPFVQERFSLQEQQLGMLLLCVGIGSICSMPLSGFLAARWGCRTLVYLGTCLLSLCLLAISMVQNIYLMGAVLFCFGVGSVLIDVTSNINAARVELMLKRPIMSGLHGLYSVGGFIGSLCVTFILSEGIDLTTTALLTVVLLLAITVMGCRHLLNSGQTAAQDEASSGNQRIFHPLVILVGGLCFIMFMTEGSMLDWTGVFLRQERNVPIEQAGYGYAAFAIAMTIFRLSGDRLVQFLGRRRTLCFGTLVIFCGYCLAVMVPHPLTSLLGFFFIGVGAANVVPQLISYTVTIEQVSINAAVTLVNSIGFTGILCGPALIGFMAHAIGLPQTFMVISCLVFLVGGICFFLLKVRR</sequence>
<feature type="transmembrane region" description="Helical" evidence="5">
    <location>
        <begin position="45"/>
        <end position="67"/>
    </location>
</feature>
<evidence type="ECO:0000256" key="1">
    <source>
        <dbReference type="ARBA" id="ARBA00004141"/>
    </source>
</evidence>
<name>A0A9E2KPF3_9GAMM</name>
<dbReference type="CDD" id="cd17393">
    <property type="entry name" value="MFS_MosC_like"/>
    <property type="match status" value="1"/>
</dbReference>